<keyword evidence="1" id="KW-0472">Membrane</keyword>
<organism evidence="2 3">
    <name type="scientific">Halioxenophilus aromaticivorans</name>
    <dbReference type="NCBI Taxonomy" id="1306992"/>
    <lineage>
        <taxon>Bacteria</taxon>
        <taxon>Pseudomonadati</taxon>
        <taxon>Pseudomonadota</taxon>
        <taxon>Gammaproteobacteria</taxon>
        <taxon>Alteromonadales</taxon>
        <taxon>Alteromonadaceae</taxon>
        <taxon>Halioxenophilus</taxon>
    </lineage>
</organism>
<dbReference type="EMBL" id="BAABLX010000001">
    <property type="protein sequence ID" value="GAA4929689.1"/>
    <property type="molecule type" value="Genomic_DNA"/>
</dbReference>
<evidence type="ECO:0000313" key="2">
    <source>
        <dbReference type="EMBL" id="GAA4929689.1"/>
    </source>
</evidence>
<feature type="transmembrane region" description="Helical" evidence="1">
    <location>
        <begin position="38"/>
        <end position="66"/>
    </location>
</feature>
<dbReference type="RefSeq" id="WP_345415596.1">
    <property type="nucleotide sequence ID" value="NZ_AP031496.1"/>
</dbReference>
<dbReference type="Proteomes" id="UP001409585">
    <property type="component" value="Unassembled WGS sequence"/>
</dbReference>
<proteinExistence type="predicted"/>
<evidence type="ECO:0000256" key="1">
    <source>
        <dbReference type="SAM" id="Phobius"/>
    </source>
</evidence>
<evidence type="ECO:0000313" key="3">
    <source>
        <dbReference type="Proteomes" id="UP001409585"/>
    </source>
</evidence>
<keyword evidence="1" id="KW-0812">Transmembrane</keyword>
<keyword evidence="3" id="KW-1185">Reference proteome</keyword>
<name>A0AAV3TX18_9ALTE</name>
<reference evidence="3" key="1">
    <citation type="journal article" date="2019" name="Int. J. Syst. Evol. Microbiol.">
        <title>The Global Catalogue of Microorganisms (GCM) 10K type strain sequencing project: providing services to taxonomists for standard genome sequencing and annotation.</title>
        <authorList>
            <consortium name="The Broad Institute Genomics Platform"/>
            <consortium name="The Broad Institute Genome Sequencing Center for Infectious Disease"/>
            <person name="Wu L."/>
            <person name="Ma J."/>
        </authorList>
    </citation>
    <scope>NUCLEOTIDE SEQUENCE [LARGE SCALE GENOMIC DNA]</scope>
    <source>
        <strain evidence="3">JCM 19134</strain>
    </source>
</reference>
<gene>
    <name evidence="2" type="ORF">GCM10025791_01750</name>
</gene>
<feature type="transmembrane region" description="Helical" evidence="1">
    <location>
        <begin position="12"/>
        <end position="32"/>
    </location>
</feature>
<dbReference type="AlphaFoldDB" id="A0AAV3TX18"/>
<accession>A0AAV3TX18</accession>
<protein>
    <submittedName>
        <fullName evidence="2">Uncharacterized protein</fullName>
    </submittedName>
</protein>
<sequence>MLFNRKLKRRSTVIVGVIAGLSFLALAIYGWGVPAAEVASFLVICIAFLALILISAGAIGFILILIRKAKKDHSQ</sequence>
<comment type="caution">
    <text evidence="2">The sequence shown here is derived from an EMBL/GenBank/DDBJ whole genome shotgun (WGS) entry which is preliminary data.</text>
</comment>
<keyword evidence="1" id="KW-1133">Transmembrane helix</keyword>